<evidence type="ECO:0000256" key="1">
    <source>
        <dbReference type="RuleBase" id="RU367018"/>
    </source>
</evidence>
<dbReference type="PANTHER" id="PTHR31669:SF180">
    <property type="entry name" value="PROTEIN FAR1-RELATED SEQUENCE"/>
    <property type="match status" value="1"/>
</dbReference>
<reference evidence="2" key="1">
    <citation type="submission" date="2014-09" db="EMBL/GenBank/DDBJ databases">
        <authorList>
            <person name="Magalhaes I.L.F."/>
            <person name="Oliveira U."/>
            <person name="Santos F.R."/>
            <person name="Vidigal T.H.D.A."/>
            <person name="Brescovit A.D."/>
            <person name="Santos A.J."/>
        </authorList>
    </citation>
    <scope>NUCLEOTIDE SEQUENCE</scope>
    <source>
        <tissue evidence="2">Shoot tissue taken approximately 20 cm above the soil surface</tissue>
    </source>
</reference>
<keyword evidence="1" id="KW-0479">Metal-binding</keyword>
<accession>A0A0A9CF86</accession>
<comment type="subcellular location">
    <subcellularLocation>
        <location evidence="1">Nucleus</location>
    </subcellularLocation>
</comment>
<dbReference type="InterPro" id="IPR031052">
    <property type="entry name" value="FHY3/FAR1"/>
</dbReference>
<sequence length="75" mass="9110">MEGMWRIKENFVPVYFKQDFCPFVNSTARSEGTNALFKMDVGPTYIFIWFMHKYKRITADKKKNQRTQDYKTKRT</sequence>
<keyword evidence="1" id="KW-0863">Zinc-finger</keyword>
<dbReference type="GO" id="GO:0005634">
    <property type="term" value="C:nucleus"/>
    <property type="evidence" value="ECO:0007669"/>
    <property type="project" value="UniProtKB-SubCell"/>
</dbReference>
<dbReference type="AlphaFoldDB" id="A0A0A9CF86"/>
<evidence type="ECO:0000313" key="2">
    <source>
        <dbReference type="EMBL" id="JAD74246.1"/>
    </source>
</evidence>
<dbReference type="EMBL" id="GBRH01223649">
    <property type="protein sequence ID" value="JAD74246.1"/>
    <property type="molecule type" value="Transcribed_RNA"/>
</dbReference>
<comment type="similarity">
    <text evidence="1">Belongs to the FHY3/FAR1 family.</text>
</comment>
<comment type="function">
    <text evidence="1">Putative transcription activator involved in regulating light control of development.</text>
</comment>
<keyword evidence="1" id="KW-0862">Zinc</keyword>
<name>A0A0A9CF86_ARUDO</name>
<protein>
    <recommendedName>
        <fullName evidence="1">Protein FAR1-RELATED SEQUENCE</fullName>
    </recommendedName>
</protein>
<keyword evidence="1" id="KW-0539">Nucleus</keyword>
<proteinExistence type="inferred from homology"/>
<dbReference type="GO" id="GO:0006355">
    <property type="term" value="P:regulation of DNA-templated transcription"/>
    <property type="evidence" value="ECO:0007669"/>
    <property type="project" value="UniProtKB-UniRule"/>
</dbReference>
<dbReference type="GO" id="GO:0008270">
    <property type="term" value="F:zinc ion binding"/>
    <property type="evidence" value="ECO:0007669"/>
    <property type="project" value="UniProtKB-UniRule"/>
</dbReference>
<reference evidence="2" key="2">
    <citation type="journal article" date="2015" name="Data Brief">
        <title>Shoot transcriptome of the giant reed, Arundo donax.</title>
        <authorList>
            <person name="Barrero R.A."/>
            <person name="Guerrero F.D."/>
            <person name="Moolhuijzen P."/>
            <person name="Goolsby J.A."/>
            <person name="Tidwell J."/>
            <person name="Bellgard S.E."/>
            <person name="Bellgard M.I."/>
        </authorList>
    </citation>
    <scope>NUCLEOTIDE SEQUENCE</scope>
    <source>
        <tissue evidence="2">Shoot tissue taken approximately 20 cm above the soil surface</tissue>
    </source>
</reference>
<dbReference type="PANTHER" id="PTHR31669">
    <property type="entry name" value="PROTEIN FAR1-RELATED SEQUENCE 10-RELATED"/>
    <property type="match status" value="1"/>
</dbReference>
<organism evidence="2">
    <name type="scientific">Arundo donax</name>
    <name type="common">Giant reed</name>
    <name type="synonym">Donax arundinaceus</name>
    <dbReference type="NCBI Taxonomy" id="35708"/>
    <lineage>
        <taxon>Eukaryota</taxon>
        <taxon>Viridiplantae</taxon>
        <taxon>Streptophyta</taxon>
        <taxon>Embryophyta</taxon>
        <taxon>Tracheophyta</taxon>
        <taxon>Spermatophyta</taxon>
        <taxon>Magnoliopsida</taxon>
        <taxon>Liliopsida</taxon>
        <taxon>Poales</taxon>
        <taxon>Poaceae</taxon>
        <taxon>PACMAD clade</taxon>
        <taxon>Arundinoideae</taxon>
        <taxon>Arundineae</taxon>
        <taxon>Arundo</taxon>
    </lineage>
</organism>